<organism evidence="1 2">
    <name type="scientific">Podarcis muralis</name>
    <name type="common">Wall lizard</name>
    <name type="synonym">Lacerta muralis</name>
    <dbReference type="NCBI Taxonomy" id="64176"/>
    <lineage>
        <taxon>Eukaryota</taxon>
        <taxon>Metazoa</taxon>
        <taxon>Chordata</taxon>
        <taxon>Craniata</taxon>
        <taxon>Vertebrata</taxon>
        <taxon>Euteleostomi</taxon>
        <taxon>Lepidosauria</taxon>
        <taxon>Squamata</taxon>
        <taxon>Bifurcata</taxon>
        <taxon>Unidentata</taxon>
        <taxon>Episquamata</taxon>
        <taxon>Laterata</taxon>
        <taxon>Lacertibaenia</taxon>
        <taxon>Lacertidae</taxon>
        <taxon>Podarcis</taxon>
    </lineage>
</organism>
<dbReference type="AlphaFoldDB" id="A0A670J940"/>
<dbReference type="Ensembl" id="ENSPMRT00000021443.1">
    <property type="protein sequence ID" value="ENSPMRP00000020194.1"/>
    <property type="gene ID" value="ENSPMRG00000013153.1"/>
</dbReference>
<name>A0A670J940_PODMU</name>
<reference evidence="1" key="3">
    <citation type="submission" date="2025-09" db="UniProtKB">
        <authorList>
            <consortium name="Ensembl"/>
        </authorList>
    </citation>
    <scope>IDENTIFICATION</scope>
</reference>
<dbReference type="GeneTree" id="ENSGT00940000156105"/>
<dbReference type="OMA" id="WQGHQPL"/>
<evidence type="ECO:0000313" key="1">
    <source>
        <dbReference type="Ensembl" id="ENSPMRP00000020194.1"/>
    </source>
</evidence>
<sequence>MEETCEDIDQMFSDLLGEMDLLTQSLGVETLPPPPSKAANEEFSFAVGFKDLNESLNALEDTDLDALMSDLVADISEVEKATFQEQKDASHFQRAAKTQAPANASVTTYAQSSFPNIAVTQVEDDLPPPPPELAFGFPPPPPPAPTQPPEPCTQVSRICCGLKLAAVSLIRKELSQHESAAYNELAKPCMTHAIFHLHMPVYIEWSLIVCGVGWLVGW</sequence>
<protein>
    <recommendedName>
        <fullName evidence="3">Amyloid beta precursor protein binding family B member 1 interacting protein</fullName>
    </recommendedName>
</protein>
<dbReference type="PANTHER" id="PTHR11243">
    <property type="entry name" value="GROWTH FACTOR RECEPTOR-BOUND PROTEIN"/>
    <property type="match status" value="1"/>
</dbReference>
<evidence type="ECO:0008006" key="3">
    <source>
        <dbReference type="Google" id="ProtNLM"/>
    </source>
</evidence>
<dbReference type="GO" id="GO:0005829">
    <property type="term" value="C:cytosol"/>
    <property type="evidence" value="ECO:0007669"/>
    <property type="project" value="TreeGrafter"/>
</dbReference>
<dbReference type="GO" id="GO:0005886">
    <property type="term" value="C:plasma membrane"/>
    <property type="evidence" value="ECO:0007669"/>
    <property type="project" value="TreeGrafter"/>
</dbReference>
<dbReference type="InterPro" id="IPR039664">
    <property type="entry name" value="GRB/APBB1IP"/>
</dbReference>
<keyword evidence="2" id="KW-1185">Reference proteome</keyword>
<proteinExistence type="predicted"/>
<reference evidence="1" key="2">
    <citation type="submission" date="2025-08" db="UniProtKB">
        <authorList>
            <consortium name="Ensembl"/>
        </authorList>
    </citation>
    <scope>IDENTIFICATION</scope>
</reference>
<evidence type="ECO:0000313" key="2">
    <source>
        <dbReference type="Proteomes" id="UP000472272"/>
    </source>
</evidence>
<accession>A0A670J940</accession>
<reference evidence="1 2" key="1">
    <citation type="journal article" date="2019" name="Proc. Natl. Acad. Sci. U.S.A.">
        <title>Regulatory changes in pterin and carotenoid genes underlie balanced color polymorphisms in the wall lizard.</title>
        <authorList>
            <person name="Andrade P."/>
            <person name="Pinho C."/>
            <person name="Perez I de Lanuza G."/>
            <person name="Afonso S."/>
            <person name="Brejcha J."/>
            <person name="Rubin C.J."/>
            <person name="Wallerman O."/>
            <person name="Pereira P."/>
            <person name="Sabatino S.J."/>
            <person name="Bellati A."/>
            <person name="Pellitteri-Rosa D."/>
            <person name="Bosakova Z."/>
            <person name="Bunikis I."/>
            <person name="Carretero M.A."/>
            <person name="Feiner N."/>
            <person name="Marsik P."/>
            <person name="Pauperio F."/>
            <person name="Salvi D."/>
            <person name="Soler L."/>
            <person name="While G.M."/>
            <person name="Uller T."/>
            <person name="Font E."/>
            <person name="Andersson L."/>
            <person name="Carneiro M."/>
        </authorList>
    </citation>
    <scope>NUCLEOTIDE SEQUENCE</scope>
</reference>
<dbReference type="Proteomes" id="UP000472272">
    <property type="component" value="Chromosome 12"/>
</dbReference>
<dbReference type="PANTHER" id="PTHR11243:SF14">
    <property type="entry name" value="AMYLOID BETA A4 PRECURSOR PROTEIN-BINDING FAMILY B MEMBER 1-INTERACTING PROTEIN"/>
    <property type="match status" value="1"/>
</dbReference>